<gene>
    <name evidence="3" type="ORF">F511_32851</name>
</gene>
<evidence type="ECO:0000313" key="3">
    <source>
        <dbReference type="EMBL" id="KZV47432.1"/>
    </source>
</evidence>
<feature type="region of interest" description="Disordered" evidence="2">
    <location>
        <begin position="353"/>
        <end position="384"/>
    </location>
</feature>
<organism evidence="3 4">
    <name type="scientific">Dorcoceras hygrometricum</name>
    <dbReference type="NCBI Taxonomy" id="472368"/>
    <lineage>
        <taxon>Eukaryota</taxon>
        <taxon>Viridiplantae</taxon>
        <taxon>Streptophyta</taxon>
        <taxon>Embryophyta</taxon>
        <taxon>Tracheophyta</taxon>
        <taxon>Spermatophyta</taxon>
        <taxon>Magnoliopsida</taxon>
        <taxon>eudicotyledons</taxon>
        <taxon>Gunneridae</taxon>
        <taxon>Pentapetalae</taxon>
        <taxon>asterids</taxon>
        <taxon>lamiids</taxon>
        <taxon>Lamiales</taxon>
        <taxon>Gesneriaceae</taxon>
        <taxon>Didymocarpoideae</taxon>
        <taxon>Trichosporeae</taxon>
        <taxon>Loxocarpinae</taxon>
        <taxon>Dorcoceras</taxon>
    </lineage>
</organism>
<feature type="compositionally biased region" description="Low complexity" evidence="2">
    <location>
        <begin position="47"/>
        <end position="57"/>
    </location>
</feature>
<dbReference type="AlphaFoldDB" id="A0A2Z7CK24"/>
<keyword evidence="1" id="KW-0175">Coiled coil</keyword>
<name>A0A2Z7CK24_9LAMI</name>
<sequence length="384" mass="41974">MRDKSYNAPELIQEDPLCFFGFIRRGVELVGDLDERMGKSEMLNAMEEAEAASSGASVPPKTTKKRKASIPVEKEARRQRKKKGASTSKVQPTSTAEKGRASMLPIPTTEERPDPTPTITIPEPSFPKEGPTKEVGPGRVPPLNFFEDSLVVSPSGVVATNLLCHIGPDRDIDRLAGASNTEAVGLFSSNLAVALAWGGEVIKRLTRAQREVADLRRGFDDTTEHCTTLEMRLAEVEAARAEEVRAAEMHVAALETRGLRLEAEKAALLSEKKALDVTKAHAEEEAERLRSEAINARDLDKEAFLKSSKFGTLCAKKALGYFKVGFSGCLAQFRANGYSEEDHPASFIDVKKALMEMSDEEEADEEEEEEEDDADATPPSSPKP</sequence>
<protein>
    <submittedName>
        <fullName evidence="3">Uncharacterized protein</fullName>
    </submittedName>
</protein>
<evidence type="ECO:0000256" key="1">
    <source>
        <dbReference type="SAM" id="Coils"/>
    </source>
</evidence>
<evidence type="ECO:0000256" key="2">
    <source>
        <dbReference type="SAM" id="MobiDB-lite"/>
    </source>
</evidence>
<reference evidence="3 4" key="1">
    <citation type="journal article" date="2015" name="Proc. Natl. Acad. Sci. U.S.A.">
        <title>The resurrection genome of Boea hygrometrica: A blueprint for survival of dehydration.</title>
        <authorList>
            <person name="Xiao L."/>
            <person name="Yang G."/>
            <person name="Zhang L."/>
            <person name="Yang X."/>
            <person name="Zhao S."/>
            <person name="Ji Z."/>
            <person name="Zhou Q."/>
            <person name="Hu M."/>
            <person name="Wang Y."/>
            <person name="Chen M."/>
            <person name="Xu Y."/>
            <person name="Jin H."/>
            <person name="Xiao X."/>
            <person name="Hu G."/>
            <person name="Bao F."/>
            <person name="Hu Y."/>
            <person name="Wan P."/>
            <person name="Li L."/>
            <person name="Deng X."/>
            <person name="Kuang T."/>
            <person name="Xiang C."/>
            <person name="Zhu J.K."/>
            <person name="Oliver M.J."/>
            <person name="He Y."/>
        </authorList>
    </citation>
    <scope>NUCLEOTIDE SEQUENCE [LARGE SCALE GENOMIC DNA]</scope>
    <source>
        <strain evidence="4">cv. XS01</strain>
    </source>
</reference>
<accession>A0A2Z7CK24</accession>
<keyword evidence="4" id="KW-1185">Reference proteome</keyword>
<evidence type="ECO:0000313" key="4">
    <source>
        <dbReference type="Proteomes" id="UP000250235"/>
    </source>
</evidence>
<feature type="compositionally biased region" description="Polar residues" evidence="2">
    <location>
        <begin position="85"/>
        <end position="96"/>
    </location>
</feature>
<dbReference type="EMBL" id="KQ995287">
    <property type="protein sequence ID" value="KZV47432.1"/>
    <property type="molecule type" value="Genomic_DNA"/>
</dbReference>
<feature type="region of interest" description="Disordered" evidence="2">
    <location>
        <begin position="47"/>
        <end position="135"/>
    </location>
</feature>
<proteinExistence type="predicted"/>
<dbReference type="Proteomes" id="UP000250235">
    <property type="component" value="Unassembled WGS sequence"/>
</dbReference>
<feature type="compositionally biased region" description="Acidic residues" evidence="2">
    <location>
        <begin position="357"/>
        <end position="375"/>
    </location>
</feature>
<feature type="coiled-coil region" evidence="1">
    <location>
        <begin position="272"/>
        <end position="299"/>
    </location>
</feature>